<dbReference type="Proteomes" id="UP000053171">
    <property type="component" value="Unassembled WGS sequence"/>
</dbReference>
<evidence type="ECO:0000313" key="10">
    <source>
        <dbReference type="Proteomes" id="UP000053171"/>
    </source>
</evidence>
<feature type="binding site" evidence="7">
    <location>
        <position position="27"/>
    </location>
    <ligand>
        <name>3-phosphoshikimate</name>
        <dbReference type="ChEBI" id="CHEBI:145989"/>
    </ligand>
</feature>
<comment type="pathway">
    <text evidence="1 7">Metabolic intermediate biosynthesis; chorismate biosynthesis; chorismate from D-erythrose 4-phosphate and phosphoenolpyruvate: step 6/7.</text>
</comment>
<feature type="binding site" evidence="7">
    <location>
        <position position="172"/>
    </location>
    <ligand>
        <name>3-phosphoshikimate</name>
        <dbReference type="ChEBI" id="CHEBI:145989"/>
    </ligand>
</feature>
<accession>A0A147E7B3</accession>
<dbReference type="InterPro" id="IPR023193">
    <property type="entry name" value="EPSP_synthase_CS"/>
</dbReference>
<protein>
    <recommendedName>
        <fullName evidence="7">3-phosphoshikimate 1-carboxyvinyltransferase</fullName>
        <ecNumber evidence="7">2.5.1.19</ecNumber>
    </recommendedName>
    <alternativeName>
        <fullName evidence="7">5-enolpyruvylshikimate-3-phosphate synthase</fullName>
        <shortName evidence="7">EPSP synthase</shortName>
        <shortName evidence="7">EPSPS</shortName>
    </alternativeName>
</protein>
<keyword evidence="3 7" id="KW-0028">Amino-acid biosynthesis</keyword>
<keyword evidence="5 7" id="KW-0057">Aromatic amino acid biosynthesis</keyword>
<feature type="binding site" evidence="7">
    <location>
        <position position="322"/>
    </location>
    <ligand>
        <name>3-phosphoshikimate</name>
        <dbReference type="ChEBI" id="CHEBI:145989"/>
    </ligand>
</feature>
<dbReference type="GO" id="GO:0003866">
    <property type="term" value="F:3-phosphoshikimate 1-carboxyvinyltransferase activity"/>
    <property type="evidence" value="ECO:0007669"/>
    <property type="project" value="UniProtKB-UniRule"/>
</dbReference>
<feature type="binding site" evidence="7">
    <location>
        <position position="97"/>
    </location>
    <ligand>
        <name>phosphoenolpyruvate</name>
        <dbReference type="ChEBI" id="CHEBI:58702"/>
    </ligand>
</feature>
<keyword evidence="10" id="KW-1185">Reference proteome</keyword>
<feature type="binding site" evidence="7">
    <location>
        <position position="201"/>
    </location>
    <ligand>
        <name>3-phosphoshikimate</name>
        <dbReference type="ChEBI" id="CHEBI:145989"/>
    </ligand>
</feature>
<gene>
    <name evidence="7" type="primary">aroA</name>
    <name evidence="9" type="ORF">AN277_0204550</name>
</gene>
<evidence type="ECO:0000259" key="8">
    <source>
        <dbReference type="Pfam" id="PF00275"/>
    </source>
</evidence>
<keyword evidence="7" id="KW-0963">Cytoplasm</keyword>
<dbReference type="InterPro" id="IPR013792">
    <property type="entry name" value="RNA3'P_cycl/enolpyr_Trfase_a/b"/>
</dbReference>
<feature type="binding site" evidence="7">
    <location>
        <position position="31"/>
    </location>
    <ligand>
        <name>3-phosphoshikimate</name>
        <dbReference type="ChEBI" id="CHEBI:145989"/>
    </ligand>
</feature>
<dbReference type="SUPFAM" id="SSF55205">
    <property type="entry name" value="EPT/RTPC-like"/>
    <property type="match status" value="1"/>
</dbReference>
<feature type="binding site" evidence="7">
    <location>
        <position position="26"/>
    </location>
    <ligand>
        <name>phosphoenolpyruvate</name>
        <dbReference type="ChEBI" id="CHEBI:58702"/>
    </ligand>
</feature>
<evidence type="ECO:0000256" key="4">
    <source>
        <dbReference type="ARBA" id="ARBA00022679"/>
    </source>
</evidence>
<dbReference type="NCBIfam" id="TIGR01356">
    <property type="entry name" value="aroA"/>
    <property type="match status" value="1"/>
</dbReference>
<feature type="binding site" evidence="7">
    <location>
        <position position="125"/>
    </location>
    <ligand>
        <name>phosphoenolpyruvate</name>
        <dbReference type="ChEBI" id="CHEBI:58702"/>
    </ligand>
</feature>
<dbReference type="PATRIC" id="fig|37923.10.peg.1629"/>
<evidence type="ECO:0000256" key="5">
    <source>
        <dbReference type="ARBA" id="ARBA00023141"/>
    </source>
</evidence>
<comment type="similarity">
    <text evidence="2 7">Belongs to the EPSP synthase family.</text>
</comment>
<feature type="active site" description="Proton acceptor" evidence="7">
    <location>
        <position position="322"/>
    </location>
</feature>
<dbReference type="GO" id="GO:0009423">
    <property type="term" value="P:chorismate biosynthetic process"/>
    <property type="evidence" value="ECO:0007669"/>
    <property type="project" value="UniProtKB-UniRule"/>
</dbReference>
<evidence type="ECO:0000256" key="7">
    <source>
        <dbReference type="HAMAP-Rule" id="MF_00210"/>
    </source>
</evidence>
<dbReference type="UniPathway" id="UPA00053">
    <property type="reaction ID" value="UER00089"/>
</dbReference>
<sequence length="437" mass="45381">MPDPWPAPHRGTEGPVRAVVAVPGSKSLTNRHLLLAAIADAPMRIRGALDSRDSRLMIDALRALGARIEQEGRDLLITPVPEEPSGQPAVIDAGLAGTVMRFIPPLAAALGRGLVLDGDAAARKRPMGPVLEAVRQLGARVHEDGEAGALPVRIVPGTGPAASELRIDASGSSQFLSGVLLAAALLPGGLTVRHVGEQLPSVPHVRMTVQVLAEYGIDVAHPDPTTWVVPAGRPRAHDAVIEPDLSNAGPFLAAAVVTGGDVEIPDWPQRTTQGGDAWRELLPRFGASVRRTPDGGLRVTGPAGGARALTAPGEIDLRAAGEIAPTVAAIAALCPGTTRLSGIAHLRGHETDRLAALAAELTRLGAGTEETADGLVITGPAHRAARMRTYEDHRMATAAAVLGLIVPGVLVENVATTGKTLPDFPGLWRRMLGEERA</sequence>
<feature type="binding site" evidence="7">
    <location>
        <position position="349"/>
    </location>
    <ligand>
        <name>3-phosphoshikimate</name>
        <dbReference type="ChEBI" id="CHEBI:145989"/>
    </ligand>
</feature>
<comment type="caution">
    <text evidence="7">Lacks conserved residue(s) required for the propagation of feature annotation.</text>
</comment>
<comment type="subunit">
    <text evidence="7">Monomer.</text>
</comment>
<comment type="subcellular location">
    <subcellularLocation>
        <location evidence="7">Cytoplasm</location>
    </subcellularLocation>
</comment>
<proteinExistence type="inferred from homology"/>
<evidence type="ECO:0000313" key="9">
    <source>
        <dbReference type="EMBL" id="OAX52258.1"/>
    </source>
</evidence>
<dbReference type="PIRSF" id="PIRSF000505">
    <property type="entry name" value="EPSPS"/>
    <property type="match status" value="1"/>
</dbReference>
<dbReference type="PROSITE" id="PS00885">
    <property type="entry name" value="EPSP_SYNTHASE_2"/>
    <property type="match status" value="1"/>
</dbReference>
<feature type="binding site" evidence="7">
    <location>
        <position position="394"/>
    </location>
    <ligand>
        <name>phosphoenolpyruvate</name>
        <dbReference type="ChEBI" id="CHEBI:58702"/>
    </ligand>
</feature>
<dbReference type="EC" id="2.5.1.19" evidence="7"/>
<feature type="domain" description="Enolpyruvate transferase" evidence="8">
    <location>
        <begin position="14"/>
        <end position="425"/>
    </location>
</feature>
<feature type="binding site" evidence="7">
    <location>
        <position position="353"/>
    </location>
    <ligand>
        <name>phosphoenolpyruvate</name>
        <dbReference type="ChEBI" id="CHEBI:58702"/>
    </ligand>
</feature>
<feature type="binding site" evidence="7">
    <location>
        <position position="419"/>
    </location>
    <ligand>
        <name>phosphoenolpyruvate</name>
        <dbReference type="ChEBI" id="CHEBI:58702"/>
    </ligand>
</feature>
<comment type="function">
    <text evidence="7">Catalyzes the transfer of the enolpyruvyl moiety of phosphoenolpyruvate (PEP) to the 5-hydroxyl of shikimate-3-phosphate (S3P) to produce enolpyruvyl shikimate-3-phosphate and inorganic phosphate.</text>
</comment>
<comment type="caution">
    <text evidence="9">The sequence shown here is derived from an EMBL/GenBank/DDBJ whole genome shotgun (WGS) entry which is preliminary data.</text>
</comment>
<evidence type="ECO:0000256" key="1">
    <source>
        <dbReference type="ARBA" id="ARBA00004811"/>
    </source>
</evidence>
<name>A0A147E7B3_9MICC</name>
<dbReference type="InterPro" id="IPR001986">
    <property type="entry name" value="Enolpyruvate_Tfrase_dom"/>
</dbReference>
<dbReference type="Pfam" id="PF00275">
    <property type="entry name" value="EPSP_synthase"/>
    <property type="match status" value="1"/>
</dbReference>
<comment type="catalytic activity">
    <reaction evidence="6">
        <text>3-phosphoshikimate + phosphoenolpyruvate = 5-O-(1-carboxyvinyl)-3-phosphoshikimate + phosphate</text>
        <dbReference type="Rhea" id="RHEA:21256"/>
        <dbReference type="ChEBI" id="CHEBI:43474"/>
        <dbReference type="ChEBI" id="CHEBI:57701"/>
        <dbReference type="ChEBI" id="CHEBI:58702"/>
        <dbReference type="ChEBI" id="CHEBI:145989"/>
        <dbReference type="EC" id="2.5.1.19"/>
    </reaction>
    <physiologicalReaction direction="left-to-right" evidence="6">
        <dbReference type="Rhea" id="RHEA:21257"/>
    </physiologicalReaction>
</comment>
<dbReference type="AlphaFoldDB" id="A0A147E7B3"/>
<dbReference type="HAMAP" id="MF_00210">
    <property type="entry name" value="EPSP_synth"/>
    <property type="match status" value="1"/>
</dbReference>
<feature type="binding site" evidence="7">
    <location>
        <position position="173"/>
    </location>
    <ligand>
        <name>3-phosphoshikimate</name>
        <dbReference type="ChEBI" id="CHEBI:145989"/>
    </ligand>
</feature>
<dbReference type="CDD" id="cd01556">
    <property type="entry name" value="EPSP_synthase"/>
    <property type="match status" value="1"/>
</dbReference>
<evidence type="ECO:0000256" key="3">
    <source>
        <dbReference type="ARBA" id="ARBA00022605"/>
    </source>
</evidence>
<dbReference type="InterPro" id="IPR006264">
    <property type="entry name" value="EPSP_synthase"/>
</dbReference>
<dbReference type="GO" id="GO:0008652">
    <property type="term" value="P:amino acid biosynthetic process"/>
    <property type="evidence" value="ECO:0007669"/>
    <property type="project" value="UniProtKB-KW"/>
</dbReference>
<evidence type="ECO:0000256" key="2">
    <source>
        <dbReference type="ARBA" id="ARBA00009948"/>
    </source>
</evidence>
<dbReference type="PANTHER" id="PTHR21090">
    <property type="entry name" value="AROM/DEHYDROQUINATE SYNTHASE"/>
    <property type="match status" value="1"/>
</dbReference>
<dbReference type="PROSITE" id="PS00104">
    <property type="entry name" value="EPSP_SYNTHASE_1"/>
    <property type="match status" value="1"/>
</dbReference>
<dbReference type="GO" id="GO:0009073">
    <property type="term" value="P:aromatic amino acid family biosynthetic process"/>
    <property type="evidence" value="ECO:0007669"/>
    <property type="project" value="UniProtKB-KW"/>
</dbReference>
<dbReference type="GO" id="GO:0005737">
    <property type="term" value="C:cytoplasm"/>
    <property type="evidence" value="ECO:0007669"/>
    <property type="project" value="UniProtKB-SubCell"/>
</dbReference>
<feature type="binding site" evidence="7">
    <location>
        <position position="26"/>
    </location>
    <ligand>
        <name>3-phosphoshikimate</name>
        <dbReference type="ChEBI" id="CHEBI:145989"/>
    </ligand>
</feature>
<reference evidence="9" key="1">
    <citation type="submission" date="2016-06" db="EMBL/GenBank/DDBJ databases">
        <title>Identification of putative biosynthetic pathways for the production of bioactive secondary metabolites by the marine actinomycete Kocuria kristinae RUTW2-3.</title>
        <authorList>
            <person name="Waterworth S.C."/>
            <person name="Walmsley T.A."/>
            <person name="Matongo T."/>
            <person name="Davies-Coleman M.T."/>
            <person name="Dorrington R.A."/>
        </authorList>
    </citation>
    <scope>NUCLEOTIDE SEQUENCE [LARGE SCALE GENOMIC DNA]</scope>
    <source>
        <strain evidence="9">RUTW2-3</strain>
    </source>
</reference>
<dbReference type="EMBL" id="LJBJ02000006">
    <property type="protein sequence ID" value="OAX52258.1"/>
    <property type="molecule type" value="Genomic_DNA"/>
</dbReference>
<organism evidence="9 10">
    <name type="scientific">Rothia kristinae</name>
    <dbReference type="NCBI Taxonomy" id="37923"/>
    <lineage>
        <taxon>Bacteria</taxon>
        <taxon>Bacillati</taxon>
        <taxon>Actinomycetota</taxon>
        <taxon>Actinomycetes</taxon>
        <taxon>Micrococcales</taxon>
        <taxon>Micrococcaceae</taxon>
        <taxon>Rothia</taxon>
    </lineage>
</organism>
<keyword evidence="4 7" id="KW-0808">Transferase</keyword>
<dbReference type="InterPro" id="IPR036968">
    <property type="entry name" value="Enolpyruvate_Tfrase_sf"/>
</dbReference>
<dbReference type="Gene3D" id="3.65.10.10">
    <property type="entry name" value="Enolpyruvate transferase domain"/>
    <property type="match status" value="2"/>
</dbReference>
<feature type="binding site" evidence="7">
    <location>
        <position position="174"/>
    </location>
    <ligand>
        <name>phosphoenolpyruvate</name>
        <dbReference type="ChEBI" id="CHEBI:58702"/>
    </ligand>
</feature>
<evidence type="ECO:0000256" key="6">
    <source>
        <dbReference type="ARBA" id="ARBA00044633"/>
    </source>
</evidence>
<feature type="binding site" evidence="7">
    <location>
        <position position="174"/>
    </location>
    <ligand>
        <name>3-phosphoshikimate</name>
        <dbReference type="ChEBI" id="CHEBI:145989"/>
    </ligand>
</feature>
<dbReference type="PANTHER" id="PTHR21090:SF5">
    <property type="entry name" value="PENTAFUNCTIONAL AROM POLYPEPTIDE"/>
    <property type="match status" value="1"/>
</dbReference>